<dbReference type="AlphaFoldDB" id="H8Z0J9"/>
<dbReference type="PANTHER" id="PTHR35400">
    <property type="entry name" value="SLR1083 PROTEIN"/>
    <property type="match status" value="1"/>
</dbReference>
<proteinExistence type="predicted"/>
<dbReference type="InterPro" id="IPR011335">
    <property type="entry name" value="Restrct_endonuc-II-like"/>
</dbReference>
<gene>
    <name evidence="2" type="ORF">Thi970DRAFT_02594</name>
</gene>
<dbReference type="OrthoDB" id="9799703at2"/>
<dbReference type="STRING" id="631362.Thi970DRAFT_02594"/>
<evidence type="ECO:0000313" key="3">
    <source>
        <dbReference type="Proteomes" id="UP000002964"/>
    </source>
</evidence>
<feature type="domain" description="Putative restriction endonuclease" evidence="1">
    <location>
        <begin position="35"/>
        <end position="207"/>
    </location>
</feature>
<organism evidence="2 3">
    <name type="scientific">Thiorhodovibrio frisius</name>
    <dbReference type="NCBI Taxonomy" id="631362"/>
    <lineage>
        <taxon>Bacteria</taxon>
        <taxon>Pseudomonadati</taxon>
        <taxon>Pseudomonadota</taxon>
        <taxon>Gammaproteobacteria</taxon>
        <taxon>Chromatiales</taxon>
        <taxon>Chromatiaceae</taxon>
        <taxon>Thiorhodovibrio</taxon>
    </lineage>
</organism>
<dbReference type="InterPro" id="IPR008538">
    <property type="entry name" value="Uma2"/>
</dbReference>
<dbReference type="HOGENOM" id="CLU_100183_0_0_6"/>
<reference evidence="2 3" key="2">
    <citation type="submission" date="2011-11" db="EMBL/GenBank/DDBJ databases">
        <authorList>
            <consortium name="US DOE Joint Genome Institute"/>
            <person name="Lucas S."/>
            <person name="Han J."/>
            <person name="Lapidus A."/>
            <person name="Cheng J.-F."/>
            <person name="Goodwin L."/>
            <person name="Pitluck S."/>
            <person name="Peters L."/>
            <person name="Ovchinnikova G."/>
            <person name="Zhang X."/>
            <person name="Detter J.C."/>
            <person name="Han C."/>
            <person name="Tapia R."/>
            <person name="Land M."/>
            <person name="Hauser L."/>
            <person name="Kyrpides N."/>
            <person name="Ivanova N."/>
            <person name="Pagani I."/>
            <person name="Vogl K."/>
            <person name="Liu Z."/>
            <person name="Overmann J."/>
            <person name="Frigaard N.-U."/>
            <person name="Bryant D."/>
            <person name="Woyke T."/>
        </authorList>
    </citation>
    <scope>NUCLEOTIDE SEQUENCE [LARGE SCALE GENOMIC DNA]</scope>
    <source>
        <strain evidence="2 3">970</strain>
    </source>
</reference>
<dbReference type="Proteomes" id="UP000002964">
    <property type="component" value="Unassembled WGS sequence"/>
</dbReference>
<keyword evidence="3" id="KW-1185">Reference proteome</keyword>
<dbReference type="Pfam" id="PF05685">
    <property type="entry name" value="Uma2"/>
    <property type="match status" value="1"/>
</dbReference>
<reference evidence="3" key="1">
    <citation type="submission" date="2011-06" db="EMBL/GenBank/DDBJ databases">
        <authorList>
            <consortium name="US DOE Joint Genome Institute (JGI-PGF)"/>
            <person name="Lucas S."/>
            <person name="Han J."/>
            <person name="Lapidus A."/>
            <person name="Cheng J.-F."/>
            <person name="Goodwin L."/>
            <person name="Pitluck S."/>
            <person name="Peters L."/>
            <person name="Land M.L."/>
            <person name="Hauser L."/>
            <person name="Vogl K."/>
            <person name="Liu Z."/>
            <person name="Overmann J."/>
            <person name="Frigaard N.-U."/>
            <person name="Bryant D.A."/>
            <person name="Woyke T.J."/>
        </authorList>
    </citation>
    <scope>NUCLEOTIDE SEQUENCE [LARGE SCALE GENOMIC DNA]</scope>
    <source>
        <strain evidence="3">970</strain>
    </source>
</reference>
<protein>
    <recommendedName>
        <fullName evidence="1">Putative restriction endonuclease domain-containing protein</fullName>
    </recommendedName>
</protein>
<dbReference type="CDD" id="cd06260">
    <property type="entry name" value="DUF820-like"/>
    <property type="match status" value="1"/>
</dbReference>
<dbReference type="PANTHER" id="PTHR35400:SF3">
    <property type="entry name" value="SLL1072 PROTEIN"/>
    <property type="match status" value="1"/>
</dbReference>
<accession>H8Z0J9</accession>
<dbReference type="eggNOG" id="COG4636">
    <property type="taxonomic scope" value="Bacteria"/>
</dbReference>
<dbReference type="SUPFAM" id="SSF52980">
    <property type="entry name" value="Restriction endonuclease-like"/>
    <property type="match status" value="1"/>
</dbReference>
<dbReference type="EMBL" id="JH603169">
    <property type="protein sequence ID" value="EIC22340.1"/>
    <property type="molecule type" value="Genomic_DNA"/>
</dbReference>
<sequence length="241" mass="27021">MHKGGVSTAGDASGLAVAVHDPTAWLENGDHLTREEFERRYQAMPRQKKAELVEGIVYTASPLRYRHHARPHSQIMTWLGYYAAALPAVEVADNATLRLDATNEVQPDALMRIDERAGGQSRMTEDDYLAGPPELIVEVASSSASYDRHQKMRVYCRNGVAEYVLWQVEDQRLDWFFLTDGRYLSLDADQNGTLKSQVFPGLWLNVSSLLEMEMQDVLATAATGLKTPEHNAFKDQLAARL</sequence>
<dbReference type="InterPro" id="IPR012296">
    <property type="entry name" value="Nuclease_put_TT1808"/>
</dbReference>
<name>H8Z0J9_9GAMM</name>
<dbReference type="Gene3D" id="3.90.1570.10">
    <property type="entry name" value="tt1808, chain A"/>
    <property type="match status" value="1"/>
</dbReference>
<evidence type="ECO:0000313" key="2">
    <source>
        <dbReference type="EMBL" id="EIC22340.1"/>
    </source>
</evidence>
<evidence type="ECO:0000259" key="1">
    <source>
        <dbReference type="Pfam" id="PF05685"/>
    </source>
</evidence>